<dbReference type="EMBL" id="JBEWSZ010000003">
    <property type="protein sequence ID" value="MET2831134.1"/>
    <property type="molecule type" value="Genomic_DNA"/>
</dbReference>
<name>A0ABV2DMH0_9HYPH</name>
<comment type="caution">
    <text evidence="1">The sequence shown here is derived from an EMBL/GenBank/DDBJ whole genome shotgun (WGS) entry which is preliminary data.</text>
</comment>
<protein>
    <submittedName>
        <fullName evidence="1">Uncharacterized protein</fullName>
    </submittedName>
</protein>
<reference evidence="1 2" key="1">
    <citation type="submission" date="2024-06" db="EMBL/GenBank/DDBJ databases">
        <authorList>
            <person name="Kim D.-U."/>
        </authorList>
    </citation>
    <scope>NUCLEOTIDE SEQUENCE [LARGE SCALE GENOMIC DNA]</scope>
    <source>
        <strain evidence="1 2">KACC15460</strain>
    </source>
</reference>
<proteinExistence type="predicted"/>
<keyword evidence="2" id="KW-1185">Reference proteome</keyword>
<evidence type="ECO:0000313" key="2">
    <source>
        <dbReference type="Proteomes" id="UP001548832"/>
    </source>
</evidence>
<sequence length="125" mass="14220">MCDIHAKKEFVPTIRVVKGMRLQFYNDFLYYETLSAEHQKNKAVLCERLAEQEQTRASLLARLETLRSSVDVADDEAAMAVRRERDEAWKGHQGKLLAKKADIFEVALARDHDVAATSGPCARTR</sequence>
<dbReference type="RefSeq" id="WP_354463251.1">
    <property type="nucleotide sequence ID" value="NZ_JBEWSZ010000003.1"/>
</dbReference>
<gene>
    <name evidence="1" type="ORF">ABVQ20_29590</name>
</gene>
<organism evidence="1 2">
    <name type="scientific">Mesorhizobium shangrilense</name>
    <dbReference type="NCBI Taxonomy" id="460060"/>
    <lineage>
        <taxon>Bacteria</taxon>
        <taxon>Pseudomonadati</taxon>
        <taxon>Pseudomonadota</taxon>
        <taxon>Alphaproteobacteria</taxon>
        <taxon>Hyphomicrobiales</taxon>
        <taxon>Phyllobacteriaceae</taxon>
        <taxon>Mesorhizobium</taxon>
    </lineage>
</organism>
<evidence type="ECO:0000313" key="1">
    <source>
        <dbReference type="EMBL" id="MET2831134.1"/>
    </source>
</evidence>
<accession>A0ABV2DMH0</accession>
<dbReference type="Proteomes" id="UP001548832">
    <property type="component" value="Unassembled WGS sequence"/>
</dbReference>